<keyword evidence="2" id="KW-0560">Oxidoreductase</keyword>
<evidence type="ECO:0000256" key="1">
    <source>
        <dbReference type="ARBA" id="ARBA00001954"/>
    </source>
</evidence>
<organism evidence="2 3">
    <name type="scientific">Seongchinamella sediminis</name>
    <dbReference type="NCBI Taxonomy" id="2283635"/>
    <lineage>
        <taxon>Bacteria</taxon>
        <taxon>Pseudomonadati</taxon>
        <taxon>Pseudomonadota</taxon>
        <taxon>Gammaproteobacteria</taxon>
        <taxon>Cellvibrionales</taxon>
        <taxon>Halieaceae</taxon>
        <taxon>Seongchinamella</taxon>
    </lineage>
</organism>
<proteinExistence type="predicted"/>
<dbReference type="AlphaFoldDB" id="A0A3L7DV95"/>
<dbReference type="InterPro" id="IPR008775">
    <property type="entry name" value="Phytyl_CoA_dOase-like"/>
</dbReference>
<dbReference type="GO" id="GO:0016706">
    <property type="term" value="F:2-oxoglutarate-dependent dioxygenase activity"/>
    <property type="evidence" value="ECO:0007669"/>
    <property type="project" value="UniProtKB-ARBA"/>
</dbReference>
<dbReference type="OrthoDB" id="9791262at2"/>
<dbReference type="GO" id="GO:0005506">
    <property type="term" value="F:iron ion binding"/>
    <property type="evidence" value="ECO:0007669"/>
    <property type="project" value="UniProtKB-ARBA"/>
</dbReference>
<dbReference type="Pfam" id="PF05721">
    <property type="entry name" value="PhyH"/>
    <property type="match status" value="1"/>
</dbReference>
<keyword evidence="2" id="KW-0223">Dioxygenase</keyword>
<dbReference type="EMBL" id="QRAN01000039">
    <property type="protein sequence ID" value="RLQ20223.1"/>
    <property type="molecule type" value="Genomic_DNA"/>
</dbReference>
<dbReference type="PANTHER" id="PTHR20883">
    <property type="entry name" value="PHYTANOYL-COA DIOXYGENASE DOMAIN CONTAINING 1"/>
    <property type="match status" value="1"/>
</dbReference>
<dbReference type="Gene3D" id="2.60.120.620">
    <property type="entry name" value="q2cbj1_9rhob like domain"/>
    <property type="match status" value="1"/>
</dbReference>
<name>A0A3L7DV95_9GAMM</name>
<dbReference type="Proteomes" id="UP000265509">
    <property type="component" value="Unassembled WGS sequence"/>
</dbReference>
<keyword evidence="3" id="KW-1185">Reference proteome</keyword>
<evidence type="ECO:0000313" key="3">
    <source>
        <dbReference type="Proteomes" id="UP000265509"/>
    </source>
</evidence>
<comment type="cofactor">
    <cofactor evidence="1">
        <name>Fe(2+)</name>
        <dbReference type="ChEBI" id="CHEBI:29033"/>
    </cofactor>
</comment>
<gene>
    <name evidence="2" type="ORF">DWB85_18780</name>
</gene>
<comment type="caution">
    <text evidence="2">The sequence shown here is derived from an EMBL/GenBank/DDBJ whole genome shotgun (WGS) entry which is preliminary data.</text>
</comment>
<dbReference type="SUPFAM" id="SSF51197">
    <property type="entry name" value="Clavaminate synthase-like"/>
    <property type="match status" value="1"/>
</dbReference>
<protein>
    <submittedName>
        <fullName evidence="2">Phytanoyl-CoA dioxygenase</fullName>
    </submittedName>
</protein>
<accession>A0A3L7DV95</accession>
<sequence length="390" mass="43136">MQRDYSKSIEACAAHYGDEAEAVKAYMFEGQCRAYALPNRGPIRFLEDGSLHPDIRRAYSEYGFYVFEGVIGEREMSDILEDLADLRSRFPTHPGAEVDSQGRPALGVDCKGPGLMWSKPLSDPLGGTTMANGRHQVKLKELKAAADAPEDAPFILMGSLQFSDAALRVYGHPQLLRVAAEVNGEDFAPFNEVLFIKDAGMGAAVSWHQDGDTHWDNPDFNEDIHGFNFMAQVYGSTPVNGVWVVPGTHKLGKLDITAMVAESGSERLKDAVPLVCEPGDVVMCNRQLVHGSFANSGFEPRLTINFGFHRRSSVLDVMGAGIHSPAAVYDKDVIRQRSQVIGFAIDARRKQYPEEEPYAYKPFLDSGEIFVWNEQARAGLRDYNLLDLSI</sequence>
<reference evidence="2 3" key="1">
    <citation type="submission" date="2018-07" db="EMBL/GenBank/DDBJ databases">
        <title>Halioglobus sp. genome submission.</title>
        <authorList>
            <person name="Ye M.-Q."/>
            <person name="Du Z.-J."/>
        </authorList>
    </citation>
    <scope>NUCLEOTIDE SEQUENCE [LARGE SCALE GENOMIC DNA]</scope>
    <source>
        <strain evidence="2 3">U0301</strain>
    </source>
</reference>
<evidence type="ECO:0000313" key="2">
    <source>
        <dbReference type="EMBL" id="RLQ20223.1"/>
    </source>
</evidence>
<dbReference type="PANTHER" id="PTHR20883:SF48">
    <property type="entry name" value="ECTOINE DIOXYGENASE"/>
    <property type="match status" value="1"/>
</dbReference>